<accession>A0A267EHV2</accession>
<proteinExistence type="predicted"/>
<keyword evidence="1" id="KW-0479">Metal-binding</keyword>
<gene>
    <name evidence="4" type="ORF">BOX15_Mlig026183g1</name>
</gene>
<reference evidence="4 5" key="1">
    <citation type="submission" date="2017-06" db="EMBL/GenBank/DDBJ databases">
        <title>A platform for efficient transgenesis in Macrostomum lignano, a flatworm model organism for stem cell research.</title>
        <authorList>
            <person name="Berezikov E."/>
        </authorList>
    </citation>
    <scope>NUCLEOTIDE SEQUENCE [LARGE SCALE GENOMIC DNA]</scope>
    <source>
        <strain evidence="4">DV1</strain>
        <tissue evidence="4">Whole organism</tissue>
    </source>
</reference>
<evidence type="ECO:0000256" key="2">
    <source>
        <dbReference type="SAM" id="MobiDB-lite"/>
    </source>
</evidence>
<dbReference type="GO" id="GO:0008270">
    <property type="term" value="F:zinc ion binding"/>
    <property type="evidence" value="ECO:0007669"/>
    <property type="project" value="UniProtKB-KW"/>
</dbReference>
<keyword evidence="1" id="KW-0862">Zinc</keyword>
<evidence type="ECO:0000259" key="3">
    <source>
        <dbReference type="PROSITE" id="PS50103"/>
    </source>
</evidence>
<protein>
    <recommendedName>
        <fullName evidence="3">C3H1-type domain-containing protein</fullName>
    </recommendedName>
</protein>
<dbReference type="EMBL" id="NIVC01002140">
    <property type="protein sequence ID" value="PAA60544.1"/>
    <property type="molecule type" value="Genomic_DNA"/>
</dbReference>
<comment type="caution">
    <text evidence="4">The sequence shown here is derived from an EMBL/GenBank/DDBJ whole genome shotgun (WGS) entry which is preliminary data.</text>
</comment>
<evidence type="ECO:0000313" key="4">
    <source>
        <dbReference type="EMBL" id="PAA60544.1"/>
    </source>
</evidence>
<evidence type="ECO:0000313" key="5">
    <source>
        <dbReference type="Proteomes" id="UP000215902"/>
    </source>
</evidence>
<dbReference type="PROSITE" id="PS50103">
    <property type="entry name" value="ZF_C3H1"/>
    <property type="match status" value="1"/>
</dbReference>
<dbReference type="Proteomes" id="UP000215902">
    <property type="component" value="Unassembled WGS sequence"/>
</dbReference>
<feature type="domain" description="C3H1-type" evidence="3">
    <location>
        <begin position="339"/>
        <end position="365"/>
    </location>
</feature>
<feature type="compositionally biased region" description="Polar residues" evidence="2">
    <location>
        <begin position="318"/>
        <end position="327"/>
    </location>
</feature>
<dbReference type="AlphaFoldDB" id="A0A267EHV2"/>
<keyword evidence="1" id="KW-0863">Zinc-finger</keyword>
<feature type="non-terminal residue" evidence="4">
    <location>
        <position position="1"/>
    </location>
</feature>
<feature type="region of interest" description="Disordered" evidence="2">
    <location>
        <begin position="310"/>
        <end position="334"/>
    </location>
</feature>
<dbReference type="InterPro" id="IPR000571">
    <property type="entry name" value="Znf_CCCH"/>
</dbReference>
<evidence type="ECO:0000256" key="1">
    <source>
        <dbReference type="PROSITE-ProRule" id="PRU00723"/>
    </source>
</evidence>
<feature type="region of interest" description="Disordered" evidence="2">
    <location>
        <begin position="61"/>
        <end position="82"/>
    </location>
</feature>
<organism evidence="4 5">
    <name type="scientific">Macrostomum lignano</name>
    <dbReference type="NCBI Taxonomy" id="282301"/>
    <lineage>
        <taxon>Eukaryota</taxon>
        <taxon>Metazoa</taxon>
        <taxon>Spiralia</taxon>
        <taxon>Lophotrochozoa</taxon>
        <taxon>Platyhelminthes</taxon>
        <taxon>Rhabditophora</taxon>
        <taxon>Macrostomorpha</taxon>
        <taxon>Macrostomida</taxon>
        <taxon>Macrostomidae</taxon>
        <taxon>Macrostomum</taxon>
    </lineage>
</organism>
<feature type="zinc finger region" description="C3H1-type" evidence="1">
    <location>
        <begin position="339"/>
        <end position="365"/>
    </location>
</feature>
<name>A0A267EHV2_9PLAT</name>
<dbReference type="OrthoDB" id="10060908at2759"/>
<sequence>DFFSHFFAMADRDKLMHLSKVALQALCAHANISSRGNKADLVSALLAAPDQSWTDSLLQNMEQSKQEAEADDNISTEAARESAAGLDEDIAKAEKEIRLLQLRKEAAQLKREIGDLQRECPSTRPMNRGECAKPAGPSYFPDGCDDAGLDQADNGNELLDRLLSQNRANERMECSGRRKALLIRDFLDGFEQEVVLANGSGGRITYKSRKPNPDSITAAQYLVGNCRLMMQMIKDGALVTSRNGTADTTDLMNYLRYSIQIGELFDAGFGLAQVNRFDEDYRTRQAETGMRWGKESFQLVAKHLIRTGTPANHGVSKSLPQPRQQRFQKPIDPKSLRTPDGEEICLHFNRRGCFRSSCKFRHVCRICFEAHPEANHSTKN</sequence>
<keyword evidence="5" id="KW-1185">Reference proteome</keyword>